<evidence type="ECO:0000256" key="3">
    <source>
        <dbReference type="ARBA" id="ARBA00023110"/>
    </source>
</evidence>
<reference evidence="8 9" key="1">
    <citation type="submission" date="2015-12" db="EMBL/GenBank/DDBJ databases">
        <authorList>
            <person name="Shamseldin A."/>
            <person name="Moawad H."/>
            <person name="Abd El-Rahim W.M."/>
            <person name="Sadowsky M.J."/>
        </authorList>
    </citation>
    <scope>NUCLEOTIDE SEQUENCE [LARGE SCALE GENOMIC DNA]</scope>
    <source>
        <strain evidence="8 9">DG5B</strain>
    </source>
</reference>
<evidence type="ECO:0000256" key="6">
    <source>
        <dbReference type="RuleBase" id="RU003915"/>
    </source>
</evidence>
<protein>
    <recommendedName>
        <fullName evidence="6">Peptidyl-prolyl cis-trans isomerase</fullName>
        <ecNumber evidence="6">5.2.1.8</ecNumber>
    </recommendedName>
</protein>
<proteinExistence type="inferred from homology"/>
<evidence type="ECO:0000256" key="5">
    <source>
        <dbReference type="PROSITE-ProRule" id="PRU00277"/>
    </source>
</evidence>
<dbReference type="RefSeq" id="WP_068194909.1">
    <property type="nucleotide sequence ID" value="NZ_CP013909.1"/>
</dbReference>
<comment type="similarity">
    <text evidence="2 6">Belongs to the FKBP-type PPIase family.</text>
</comment>
<dbReference type="AlphaFoldDB" id="A0A0U4CD37"/>
<dbReference type="KEGG" id="hyg:AUC43_14165"/>
<keyword evidence="9" id="KW-1185">Reference proteome</keyword>
<name>A0A0U4CD37_9BACT</name>
<dbReference type="PANTHER" id="PTHR43811">
    <property type="entry name" value="FKBP-TYPE PEPTIDYL-PROLYL CIS-TRANS ISOMERASE FKPA"/>
    <property type="match status" value="1"/>
</dbReference>
<dbReference type="FunFam" id="3.10.50.40:FF:000006">
    <property type="entry name" value="Peptidyl-prolyl cis-trans isomerase"/>
    <property type="match status" value="1"/>
</dbReference>
<accession>A0A0U4CD37</accession>
<comment type="catalytic activity">
    <reaction evidence="1 5 6">
        <text>[protein]-peptidylproline (omega=180) = [protein]-peptidylproline (omega=0)</text>
        <dbReference type="Rhea" id="RHEA:16237"/>
        <dbReference type="Rhea" id="RHEA-COMP:10747"/>
        <dbReference type="Rhea" id="RHEA-COMP:10748"/>
        <dbReference type="ChEBI" id="CHEBI:83833"/>
        <dbReference type="ChEBI" id="CHEBI:83834"/>
        <dbReference type="EC" id="5.2.1.8"/>
    </reaction>
</comment>
<dbReference type="PANTHER" id="PTHR43811:SF19">
    <property type="entry name" value="39 KDA FK506-BINDING NUCLEAR PROTEIN"/>
    <property type="match status" value="1"/>
</dbReference>
<evidence type="ECO:0000313" key="9">
    <source>
        <dbReference type="Proteomes" id="UP000059542"/>
    </source>
</evidence>
<organism evidence="8 9">
    <name type="scientific">Hymenobacter sedentarius</name>
    <dbReference type="NCBI Taxonomy" id="1411621"/>
    <lineage>
        <taxon>Bacteria</taxon>
        <taxon>Pseudomonadati</taxon>
        <taxon>Bacteroidota</taxon>
        <taxon>Cytophagia</taxon>
        <taxon>Cytophagales</taxon>
        <taxon>Hymenobacteraceae</taxon>
        <taxon>Hymenobacter</taxon>
    </lineage>
</organism>
<keyword evidence="4 5" id="KW-0413">Isomerase</keyword>
<sequence>MTTACKKDPEIVTPDYAATDESIIKQYIADNKITNAQRQASGLYFVPLTTEPTAVQAVKGKTVSVLYTGQFMNGTVFDASSRNGNTPITFKLGNSEVIAGWDEGIALMRMGEKAQLLIPSALAYGPSGKGSIPPNAVLRFQVELVDVK</sequence>
<dbReference type="InterPro" id="IPR046357">
    <property type="entry name" value="PPIase_dom_sf"/>
</dbReference>
<evidence type="ECO:0000256" key="4">
    <source>
        <dbReference type="ARBA" id="ARBA00023235"/>
    </source>
</evidence>
<dbReference type="Gene3D" id="3.10.50.40">
    <property type="match status" value="1"/>
</dbReference>
<dbReference type="InterPro" id="IPR001179">
    <property type="entry name" value="PPIase_FKBP_dom"/>
</dbReference>
<gene>
    <name evidence="8" type="ORF">AUC43_14165</name>
</gene>
<evidence type="ECO:0000256" key="1">
    <source>
        <dbReference type="ARBA" id="ARBA00000971"/>
    </source>
</evidence>
<dbReference type="EMBL" id="CP013909">
    <property type="protein sequence ID" value="ALW86137.1"/>
    <property type="molecule type" value="Genomic_DNA"/>
</dbReference>
<dbReference type="STRING" id="1411621.AUC43_14165"/>
<dbReference type="Pfam" id="PF00254">
    <property type="entry name" value="FKBP_C"/>
    <property type="match status" value="1"/>
</dbReference>
<dbReference type="PROSITE" id="PS50059">
    <property type="entry name" value="FKBP_PPIASE"/>
    <property type="match status" value="1"/>
</dbReference>
<feature type="domain" description="PPIase FKBP-type" evidence="7">
    <location>
        <begin position="60"/>
        <end position="148"/>
    </location>
</feature>
<dbReference type="EC" id="5.2.1.8" evidence="6"/>
<dbReference type="SUPFAM" id="SSF54534">
    <property type="entry name" value="FKBP-like"/>
    <property type="match status" value="1"/>
</dbReference>
<keyword evidence="3 5" id="KW-0697">Rotamase</keyword>
<evidence type="ECO:0000313" key="8">
    <source>
        <dbReference type="EMBL" id="ALW86137.1"/>
    </source>
</evidence>
<evidence type="ECO:0000259" key="7">
    <source>
        <dbReference type="PROSITE" id="PS50059"/>
    </source>
</evidence>
<evidence type="ECO:0000256" key="2">
    <source>
        <dbReference type="ARBA" id="ARBA00006577"/>
    </source>
</evidence>
<dbReference type="Proteomes" id="UP000059542">
    <property type="component" value="Chromosome"/>
</dbReference>
<dbReference type="GO" id="GO:0003755">
    <property type="term" value="F:peptidyl-prolyl cis-trans isomerase activity"/>
    <property type="evidence" value="ECO:0007669"/>
    <property type="project" value="UniProtKB-UniRule"/>
</dbReference>